<protein>
    <submittedName>
        <fullName evidence="2">PRK06770 family protein</fullName>
    </submittedName>
</protein>
<dbReference type="EMBL" id="JACSQT010000008">
    <property type="protein sequence ID" value="MBD7938442.1"/>
    <property type="molecule type" value="Genomic_DNA"/>
</dbReference>
<keyword evidence="1" id="KW-0812">Transmembrane</keyword>
<feature type="transmembrane region" description="Helical" evidence="1">
    <location>
        <begin position="6"/>
        <end position="26"/>
    </location>
</feature>
<comment type="caution">
    <text evidence="2">The sequence shown here is derived from an EMBL/GenBank/DDBJ whole genome shotgun (WGS) entry which is preliminary data.</text>
</comment>
<reference evidence="2 3" key="1">
    <citation type="submission" date="2020-08" db="EMBL/GenBank/DDBJ databases">
        <title>A Genomic Blueprint of the Chicken Gut Microbiome.</title>
        <authorList>
            <person name="Gilroy R."/>
            <person name="Ravi A."/>
            <person name="Getino M."/>
            <person name="Pursley I."/>
            <person name="Horton D.L."/>
            <person name="Alikhan N.-F."/>
            <person name="Baker D."/>
            <person name="Gharbi K."/>
            <person name="Hall N."/>
            <person name="Watson M."/>
            <person name="Adriaenssens E.M."/>
            <person name="Foster-Nyarko E."/>
            <person name="Jarju S."/>
            <person name="Secka A."/>
            <person name="Antonio M."/>
            <person name="Oren A."/>
            <person name="Chaudhuri R."/>
            <person name="La Ragione R.M."/>
            <person name="Hildebrand F."/>
            <person name="Pallen M.J."/>
        </authorList>
    </citation>
    <scope>NUCLEOTIDE SEQUENCE [LARGE SCALE GENOMIC DNA]</scope>
    <source>
        <strain evidence="2 3">Sa5YUA1</strain>
    </source>
</reference>
<dbReference type="RefSeq" id="WP_191815663.1">
    <property type="nucleotide sequence ID" value="NZ_JACSQT010000008.1"/>
</dbReference>
<evidence type="ECO:0000256" key="1">
    <source>
        <dbReference type="SAM" id="Phobius"/>
    </source>
</evidence>
<keyword evidence="1" id="KW-0472">Membrane</keyword>
<dbReference type="Proteomes" id="UP000657931">
    <property type="component" value="Unassembled WGS sequence"/>
</dbReference>
<keyword evidence="3" id="KW-1185">Reference proteome</keyword>
<keyword evidence="1" id="KW-1133">Transmembrane helix</keyword>
<name>A0ABR8QSN8_9BACI</name>
<evidence type="ECO:0000313" key="3">
    <source>
        <dbReference type="Proteomes" id="UP000657931"/>
    </source>
</evidence>
<sequence>MKKWLIIIISGFVIISGGWFTASYLSDDSLSAFNHRDDTSNKASKEASLDVDTAAYTENTGLSPESTQSKVIDVMHKMTHQKVKASEKWGSVRMTEQAIEEVRKTIENNQFEHEEELLAILDKWSKGDFSNVDNDHNYFWSLQNGTIGKATGILSPKEEAAFIEKYFE</sequence>
<dbReference type="InterPro" id="IPR046208">
    <property type="entry name" value="DUF6241"/>
</dbReference>
<proteinExistence type="predicted"/>
<evidence type="ECO:0000313" key="2">
    <source>
        <dbReference type="EMBL" id="MBD7938442.1"/>
    </source>
</evidence>
<organism evidence="2 3">
    <name type="scientific">Cytobacillus stercorigallinarum</name>
    <dbReference type="NCBI Taxonomy" id="2762240"/>
    <lineage>
        <taxon>Bacteria</taxon>
        <taxon>Bacillati</taxon>
        <taxon>Bacillota</taxon>
        <taxon>Bacilli</taxon>
        <taxon>Bacillales</taxon>
        <taxon>Bacillaceae</taxon>
        <taxon>Cytobacillus</taxon>
    </lineage>
</organism>
<gene>
    <name evidence="2" type="ORF">H9655_15510</name>
</gene>
<dbReference type="Pfam" id="PF19754">
    <property type="entry name" value="DUF6241"/>
    <property type="match status" value="1"/>
</dbReference>
<accession>A0ABR8QSN8</accession>